<feature type="modified residue" description="4-aspartylphosphate" evidence="1">
    <location>
        <position position="57"/>
    </location>
</feature>
<evidence type="ECO:0000256" key="1">
    <source>
        <dbReference type="PROSITE-ProRule" id="PRU00169"/>
    </source>
</evidence>
<keyword evidence="1" id="KW-0597">Phosphoprotein</keyword>
<sequence>MTLPIRCLVVDDKPLALDILTNYIGKVPFLHLAAATTNPLDALTRVAQEPIDLILLDIQMPELTGLQFLTALNSRSRVILTTAYAEYALDGFEHDVVDYLLKPISFERFYRAVLKVQQQMRPSPDLPLEQRAYLFIRTEHRMQRVDIANILYAEGLQNYTVVHTVAEKVIARQTFGSLESNLPPSAFVRVHKSFIVALAHISTVERSRIYIKNGNQEPVNIPIGDAYRERFYKLLGM</sequence>
<dbReference type="PROSITE" id="PS50930">
    <property type="entry name" value="HTH_LYTTR"/>
    <property type="match status" value="1"/>
</dbReference>
<gene>
    <name evidence="4" type="ordered locus">Slin_3926</name>
</gene>
<dbReference type="EMBL" id="CP001769">
    <property type="protein sequence ID" value="ADB39916.1"/>
    <property type="molecule type" value="Genomic_DNA"/>
</dbReference>
<evidence type="ECO:0000259" key="3">
    <source>
        <dbReference type="PROSITE" id="PS50930"/>
    </source>
</evidence>
<evidence type="ECO:0000259" key="2">
    <source>
        <dbReference type="PROSITE" id="PS50110"/>
    </source>
</evidence>
<dbReference type="PROSITE" id="PS50110">
    <property type="entry name" value="RESPONSE_REGULATORY"/>
    <property type="match status" value="1"/>
</dbReference>
<dbReference type="AlphaFoldDB" id="D2QHW7"/>
<dbReference type="Pfam" id="PF04397">
    <property type="entry name" value="LytTR"/>
    <property type="match status" value="1"/>
</dbReference>
<dbReference type="Gene3D" id="2.40.50.1020">
    <property type="entry name" value="LytTr DNA-binding domain"/>
    <property type="match status" value="1"/>
</dbReference>
<organism evidence="4 5">
    <name type="scientific">Spirosoma linguale (strain ATCC 33905 / DSM 74 / LMG 10896 / Claus 1)</name>
    <dbReference type="NCBI Taxonomy" id="504472"/>
    <lineage>
        <taxon>Bacteria</taxon>
        <taxon>Pseudomonadati</taxon>
        <taxon>Bacteroidota</taxon>
        <taxon>Cytophagia</taxon>
        <taxon>Cytophagales</taxon>
        <taxon>Cytophagaceae</taxon>
        <taxon>Spirosoma</taxon>
    </lineage>
</organism>
<dbReference type="InterPro" id="IPR051271">
    <property type="entry name" value="2C-system_Tx_regulators"/>
</dbReference>
<name>D2QHW7_SPILD</name>
<dbReference type="InterPro" id="IPR007492">
    <property type="entry name" value="LytTR_DNA-bd_dom"/>
</dbReference>
<keyword evidence="5" id="KW-1185">Reference proteome</keyword>
<dbReference type="InterPro" id="IPR001789">
    <property type="entry name" value="Sig_transdc_resp-reg_receiver"/>
</dbReference>
<evidence type="ECO:0000313" key="4">
    <source>
        <dbReference type="EMBL" id="ADB39916.1"/>
    </source>
</evidence>
<dbReference type="Proteomes" id="UP000002028">
    <property type="component" value="Chromosome"/>
</dbReference>
<dbReference type="SUPFAM" id="SSF52172">
    <property type="entry name" value="CheY-like"/>
    <property type="match status" value="1"/>
</dbReference>
<dbReference type="PANTHER" id="PTHR45526">
    <property type="entry name" value="TRANSCRIPTIONAL REGULATORY PROTEIN DPIA"/>
    <property type="match status" value="1"/>
</dbReference>
<reference evidence="4 5" key="1">
    <citation type="journal article" date="2010" name="Stand. Genomic Sci.">
        <title>Complete genome sequence of Spirosoma linguale type strain (1).</title>
        <authorList>
            <person name="Lail K."/>
            <person name="Sikorski J."/>
            <person name="Saunders E."/>
            <person name="Lapidus A."/>
            <person name="Glavina Del Rio T."/>
            <person name="Copeland A."/>
            <person name="Tice H."/>
            <person name="Cheng J.-F."/>
            <person name="Lucas S."/>
            <person name="Nolan M."/>
            <person name="Bruce D."/>
            <person name="Goodwin L."/>
            <person name="Pitluck S."/>
            <person name="Ivanova N."/>
            <person name="Mavromatis K."/>
            <person name="Ovchinnikova G."/>
            <person name="Pati A."/>
            <person name="Chen A."/>
            <person name="Palaniappan K."/>
            <person name="Land M."/>
            <person name="Hauser L."/>
            <person name="Chang Y.-J."/>
            <person name="Jeffries C.D."/>
            <person name="Chain P."/>
            <person name="Brettin T."/>
            <person name="Detter J.C."/>
            <person name="Schuetze A."/>
            <person name="Rohde M."/>
            <person name="Tindall B.J."/>
            <person name="Goeker M."/>
            <person name="Bristow J."/>
            <person name="Eisen J.A."/>
            <person name="Markowitz V."/>
            <person name="Hugenholtz P."/>
            <person name="Kyrpides N.C."/>
            <person name="Klenk H.-P."/>
            <person name="Chen F."/>
        </authorList>
    </citation>
    <scope>NUCLEOTIDE SEQUENCE [LARGE SCALE GENOMIC DNA]</scope>
    <source>
        <strain evidence="5">ATCC 33905 / DSM 74 / LMG 10896 / Claus 1</strain>
    </source>
</reference>
<dbReference type="KEGG" id="sli:Slin_3926"/>
<evidence type="ECO:0000313" key="5">
    <source>
        <dbReference type="Proteomes" id="UP000002028"/>
    </source>
</evidence>
<dbReference type="GO" id="GO:0000156">
    <property type="term" value="F:phosphorelay response regulator activity"/>
    <property type="evidence" value="ECO:0007669"/>
    <property type="project" value="TreeGrafter"/>
</dbReference>
<protein>
    <submittedName>
        <fullName evidence="4">Two component transcriptional regulator, LytTR family</fullName>
    </submittedName>
</protein>
<feature type="domain" description="HTH LytTR-type" evidence="3">
    <location>
        <begin position="134"/>
        <end position="206"/>
    </location>
</feature>
<dbReference type="STRING" id="504472.Slin_3926"/>
<dbReference type="SMART" id="SM00448">
    <property type="entry name" value="REC"/>
    <property type="match status" value="1"/>
</dbReference>
<proteinExistence type="predicted"/>
<dbReference type="PANTHER" id="PTHR45526:SF1">
    <property type="entry name" value="TRANSCRIPTIONAL REGULATORY PROTEIN DCUR-RELATED"/>
    <property type="match status" value="1"/>
</dbReference>
<dbReference type="InterPro" id="IPR011006">
    <property type="entry name" value="CheY-like_superfamily"/>
</dbReference>
<dbReference type="SMART" id="SM00850">
    <property type="entry name" value="LytTR"/>
    <property type="match status" value="1"/>
</dbReference>
<dbReference type="eggNOG" id="COG3279">
    <property type="taxonomic scope" value="Bacteria"/>
</dbReference>
<accession>D2QHW7</accession>
<dbReference type="HOGENOM" id="CLU_000445_14_1_10"/>
<dbReference type="Pfam" id="PF00072">
    <property type="entry name" value="Response_reg"/>
    <property type="match status" value="1"/>
</dbReference>
<dbReference type="GO" id="GO:0003677">
    <property type="term" value="F:DNA binding"/>
    <property type="evidence" value="ECO:0007669"/>
    <property type="project" value="InterPro"/>
</dbReference>
<dbReference type="Gene3D" id="3.40.50.2300">
    <property type="match status" value="1"/>
</dbReference>
<dbReference type="RefSeq" id="WP_012928427.1">
    <property type="nucleotide sequence ID" value="NC_013730.1"/>
</dbReference>
<feature type="domain" description="Response regulatory" evidence="2">
    <location>
        <begin position="6"/>
        <end position="117"/>
    </location>
</feature>